<dbReference type="Gene3D" id="3.40.630.10">
    <property type="entry name" value="Zn peptidases"/>
    <property type="match status" value="1"/>
</dbReference>
<feature type="domain" description="Succinylglutamate desuccinylase/Aspartoacylase catalytic" evidence="5">
    <location>
        <begin position="10"/>
        <end position="133"/>
    </location>
</feature>
<dbReference type="InterPro" id="IPR050178">
    <property type="entry name" value="AspA/AstE_fam"/>
</dbReference>
<evidence type="ECO:0000256" key="4">
    <source>
        <dbReference type="ARBA" id="ARBA00022833"/>
    </source>
</evidence>
<dbReference type="GO" id="GO:0016788">
    <property type="term" value="F:hydrolase activity, acting on ester bonds"/>
    <property type="evidence" value="ECO:0007669"/>
    <property type="project" value="InterPro"/>
</dbReference>
<evidence type="ECO:0000313" key="7">
    <source>
        <dbReference type="Proteomes" id="UP000186914"/>
    </source>
</evidence>
<dbReference type="InterPro" id="IPR055438">
    <property type="entry name" value="AstE_AspA_cat"/>
</dbReference>
<dbReference type="GO" id="GO:0005829">
    <property type="term" value="C:cytosol"/>
    <property type="evidence" value="ECO:0007669"/>
    <property type="project" value="TreeGrafter"/>
</dbReference>
<dbReference type="Proteomes" id="UP000186914">
    <property type="component" value="Unassembled WGS sequence"/>
</dbReference>
<keyword evidence="3" id="KW-0378">Hydrolase</keyword>
<evidence type="ECO:0000313" key="6">
    <source>
        <dbReference type="EMBL" id="SIR32631.1"/>
    </source>
</evidence>
<comment type="cofactor">
    <cofactor evidence="1">
        <name>Zn(2+)</name>
        <dbReference type="ChEBI" id="CHEBI:29105"/>
    </cofactor>
</comment>
<dbReference type="PANTHER" id="PTHR15162">
    <property type="entry name" value="ASPARTOACYLASE"/>
    <property type="match status" value="1"/>
</dbReference>
<keyword evidence="4" id="KW-0862">Zinc</keyword>
<sequence length="254" mass="27948">MHVETVGDGTPELAVVACLHGNELCGKTAVERVLAENHNFRRPVRFVVANEEAIEKNVRSIDEDLNRAFPGDSDGKTHESRLAAELLPQVRDCSVLDLHSTRSHPEPFALVAQVNEQTKRLARATGAPRVVDVSYIAGGLIDYVDGVAVECGLRGSERADRNAERVLRNFLGEMGAVDTLSDAGDPELYRIFAVVEGGDYEFVGENFVRVEAGETFARKNGEERRAERAFYPVLMSTDGYEDILGFQAERVGKL</sequence>
<name>A0A1N7A0N9_9EURY</name>
<dbReference type="PANTHER" id="PTHR15162:SF7">
    <property type="entry name" value="SUCCINYLGLUTAMATE DESUCCINYLASE"/>
    <property type="match status" value="1"/>
</dbReference>
<dbReference type="AlphaFoldDB" id="A0A1N7A0N9"/>
<dbReference type="GO" id="GO:0046872">
    <property type="term" value="F:metal ion binding"/>
    <property type="evidence" value="ECO:0007669"/>
    <property type="project" value="UniProtKB-KW"/>
</dbReference>
<dbReference type="RefSeq" id="WP_076430137.1">
    <property type="nucleotide sequence ID" value="NZ_FTNO01000001.1"/>
</dbReference>
<evidence type="ECO:0000256" key="2">
    <source>
        <dbReference type="ARBA" id="ARBA00022723"/>
    </source>
</evidence>
<keyword evidence="2" id="KW-0479">Metal-binding</keyword>
<evidence type="ECO:0000256" key="1">
    <source>
        <dbReference type="ARBA" id="ARBA00001947"/>
    </source>
</evidence>
<dbReference type="OrthoDB" id="323389at2157"/>
<evidence type="ECO:0000259" key="5">
    <source>
        <dbReference type="Pfam" id="PF24827"/>
    </source>
</evidence>
<reference evidence="7" key="1">
    <citation type="submission" date="2017-01" db="EMBL/GenBank/DDBJ databases">
        <authorList>
            <person name="Varghese N."/>
            <person name="Submissions S."/>
        </authorList>
    </citation>
    <scope>NUCLEOTIDE SEQUENCE [LARGE SCALE GENOMIC DNA]</scope>
    <source>
        <strain evidence="7">CGMCC 1.7737</strain>
    </source>
</reference>
<keyword evidence="7" id="KW-1185">Reference proteome</keyword>
<dbReference type="EMBL" id="FTNO01000001">
    <property type="protein sequence ID" value="SIR32631.1"/>
    <property type="molecule type" value="Genomic_DNA"/>
</dbReference>
<proteinExistence type="predicted"/>
<protein>
    <submittedName>
        <fullName evidence="6">Succinylglutamate desuccinylase / Aspartoacylase family protein</fullName>
    </submittedName>
</protein>
<evidence type="ECO:0000256" key="3">
    <source>
        <dbReference type="ARBA" id="ARBA00022801"/>
    </source>
</evidence>
<organism evidence="6 7">
    <name type="scientific">Haladaptatus litoreus</name>
    <dbReference type="NCBI Taxonomy" id="553468"/>
    <lineage>
        <taxon>Archaea</taxon>
        <taxon>Methanobacteriati</taxon>
        <taxon>Methanobacteriota</taxon>
        <taxon>Stenosarchaea group</taxon>
        <taxon>Halobacteria</taxon>
        <taxon>Halobacteriales</taxon>
        <taxon>Haladaptataceae</taxon>
        <taxon>Haladaptatus</taxon>
    </lineage>
</organism>
<dbReference type="Pfam" id="PF24827">
    <property type="entry name" value="AstE_AspA_cat"/>
    <property type="match status" value="1"/>
</dbReference>
<gene>
    <name evidence="6" type="ORF">SAMN05421858_2263</name>
</gene>
<accession>A0A1N7A0N9</accession>
<dbReference type="SUPFAM" id="SSF53187">
    <property type="entry name" value="Zn-dependent exopeptidases"/>
    <property type="match status" value="1"/>
</dbReference>